<accession>A0AAE0AQ69</accession>
<dbReference type="CDD" id="cd06222">
    <property type="entry name" value="RNase_H_like"/>
    <property type="match status" value="1"/>
</dbReference>
<evidence type="ECO:0000259" key="1">
    <source>
        <dbReference type="Pfam" id="PF13456"/>
    </source>
</evidence>
<dbReference type="InterPro" id="IPR044730">
    <property type="entry name" value="RNase_H-like_dom_plant"/>
</dbReference>
<protein>
    <recommendedName>
        <fullName evidence="5">Reverse transcriptase zinc-binding domain</fullName>
    </recommendedName>
</protein>
<evidence type="ECO:0008006" key="5">
    <source>
        <dbReference type="Google" id="ProtNLM"/>
    </source>
</evidence>
<keyword evidence="4" id="KW-1185">Reference proteome</keyword>
<dbReference type="Proteomes" id="UP001281410">
    <property type="component" value="Unassembled WGS sequence"/>
</dbReference>
<reference evidence="3" key="1">
    <citation type="journal article" date="2023" name="Plant J.">
        <title>Genome sequences and population genomics provide insights into the demographic history, inbreeding, and mutation load of two 'living fossil' tree species of Dipteronia.</title>
        <authorList>
            <person name="Feng Y."/>
            <person name="Comes H.P."/>
            <person name="Chen J."/>
            <person name="Zhu S."/>
            <person name="Lu R."/>
            <person name="Zhang X."/>
            <person name="Li P."/>
            <person name="Qiu J."/>
            <person name="Olsen K.M."/>
            <person name="Qiu Y."/>
        </authorList>
    </citation>
    <scope>NUCLEOTIDE SEQUENCE</scope>
    <source>
        <strain evidence="3">NBL</strain>
    </source>
</reference>
<sequence length="280" mass="31674">MQDTSGWSHDDKGIFSVKSFLSCLEADRKKGMWDFLGVCPLKIEIFIWQLLHGRILVRLVLKKFGFQPSTSLMCPLCNIEEESIDHLFLLCNWLRRLWQSCMLWWDPIMHMLLNMEECCSESRRSGFPKIGEWIPPQVDALKFNVDGSDKGSPGQPGIGGVLQNHEGSLCNFSAYVGIEDAITAEILAIARACELCEARPEIVDKLVVIFSHSKVAVTWINNDGFGSIKHAQIIHDTRSFLSSSDMVSILFCPRSFNYIADQLAKKGARISGEELNWWDS</sequence>
<evidence type="ECO:0000313" key="4">
    <source>
        <dbReference type="Proteomes" id="UP001281410"/>
    </source>
</evidence>
<dbReference type="GO" id="GO:0004523">
    <property type="term" value="F:RNA-DNA hybrid ribonuclease activity"/>
    <property type="evidence" value="ECO:0007669"/>
    <property type="project" value="InterPro"/>
</dbReference>
<dbReference type="InterPro" id="IPR053151">
    <property type="entry name" value="RNase_H-like"/>
</dbReference>
<evidence type="ECO:0000313" key="3">
    <source>
        <dbReference type="EMBL" id="KAK3221730.1"/>
    </source>
</evidence>
<dbReference type="Pfam" id="PF13456">
    <property type="entry name" value="RVT_3"/>
    <property type="match status" value="1"/>
</dbReference>
<dbReference type="PANTHER" id="PTHR47723">
    <property type="entry name" value="OS05G0353850 PROTEIN"/>
    <property type="match status" value="1"/>
</dbReference>
<comment type="caution">
    <text evidence="3">The sequence shown here is derived from an EMBL/GenBank/DDBJ whole genome shotgun (WGS) entry which is preliminary data.</text>
</comment>
<dbReference type="SUPFAM" id="SSF53098">
    <property type="entry name" value="Ribonuclease H-like"/>
    <property type="match status" value="1"/>
</dbReference>
<dbReference type="InterPro" id="IPR002156">
    <property type="entry name" value="RNaseH_domain"/>
</dbReference>
<name>A0AAE0AQ69_9ROSI</name>
<organism evidence="3 4">
    <name type="scientific">Dipteronia sinensis</name>
    <dbReference type="NCBI Taxonomy" id="43782"/>
    <lineage>
        <taxon>Eukaryota</taxon>
        <taxon>Viridiplantae</taxon>
        <taxon>Streptophyta</taxon>
        <taxon>Embryophyta</taxon>
        <taxon>Tracheophyta</taxon>
        <taxon>Spermatophyta</taxon>
        <taxon>Magnoliopsida</taxon>
        <taxon>eudicotyledons</taxon>
        <taxon>Gunneridae</taxon>
        <taxon>Pentapetalae</taxon>
        <taxon>rosids</taxon>
        <taxon>malvids</taxon>
        <taxon>Sapindales</taxon>
        <taxon>Sapindaceae</taxon>
        <taxon>Hippocastanoideae</taxon>
        <taxon>Acereae</taxon>
        <taxon>Dipteronia</taxon>
    </lineage>
</organism>
<dbReference type="InterPro" id="IPR026960">
    <property type="entry name" value="RVT-Znf"/>
</dbReference>
<feature type="domain" description="Reverse transcriptase zinc-binding" evidence="2">
    <location>
        <begin position="15"/>
        <end position="98"/>
    </location>
</feature>
<dbReference type="Pfam" id="PF13966">
    <property type="entry name" value="zf-RVT"/>
    <property type="match status" value="1"/>
</dbReference>
<proteinExistence type="predicted"/>
<dbReference type="GO" id="GO:0003676">
    <property type="term" value="F:nucleic acid binding"/>
    <property type="evidence" value="ECO:0007669"/>
    <property type="project" value="InterPro"/>
</dbReference>
<dbReference type="EMBL" id="JANJYJ010000003">
    <property type="protein sequence ID" value="KAK3221730.1"/>
    <property type="molecule type" value="Genomic_DNA"/>
</dbReference>
<dbReference type="InterPro" id="IPR036397">
    <property type="entry name" value="RNaseH_sf"/>
</dbReference>
<feature type="domain" description="RNase H type-1" evidence="1">
    <location>
        <begin position="144"/>
        <end position="266"/>
    </location>
</feature>
<evidence type="ECO:0000259" key="2">
    <source>
        <dbReference type="Pfam" id="PF13966"/>
    </source>
</evidence>
<dbReference type="PANTHER" id="PTHR47723:SF22">
    <property type="entry name" value="RNASE H TYPE-1 DOMAIN-CONTAINING PROTEIN"/>
    <property type="match status" value="1"/>
</dbReference>
<gene>
    <name evidence="3" type="ORF">Dsin_008755</name>
</gene>
<dbReference type="AlphaFoldDB" id="A0AAE0AQ69"/>
<dbReference type="Gene3D" id="3.30.420.10">
    <property type="entry name" value="Ribonuclease H-like superfamily/Ribonuclease H"/>
    <property type="match status" value="1"/>
</dbReference>
<dbReference type="InterPro" id="IPR012337">
    <property type="entry name" value="RNaseH-like_sf"/>
</dbReference>